<sequence>MIETNDERSRAWAPVLETAQIEAAVRVERLRLCEFLAGLGADEWSTPSLCAAWTVHEVLAHLTTTTRTSVWSVVKEAIRARGSFDRMEATVARERAARLPAAELIEQLRESAESSRRTPFSSPMDPLMDVLVHGQDIARPLRRSLPLLPEHAVPVLHYVVGNRFLGAPARLSGLKLVATDMDWESGTGPEITGKAADLLLAATGRPVALEQLAGPGAGVLAHRIAG</sequence>
<protein>
    <recommendedName>
        <fullName evidence="1">Mycothiol-dependent maleylpyruvate isomerase metal-binding domain-containing protein</fullName>
    </recommendedName>
</protein>
<gene>
    <name evidence="2" type="ORF">NWFMUON74_70110</name>
</gene>
<dbReference type="InterPro" id="IPR034660">
    <property type="entry name" value="DinB/YfiT-like"/>
</dbReference>
<organism evidence="2 3">
    <name type="scientific">Nocardia wallacei</name>
    <dbReference type="NCBI Taxonomy" id="480035"/>
    <lineage>
        <taxon>Bacteria</taxon>
        <taxon>Bacillati</taxon>
        <taxon>Actinomycetota</taxon>
        <taxon>Actinomycetes</taxon>
        <taxon>Mycobacteriales</taxon>
        <taxon>Nocardiaceae</taxon>
        <taxon>Nocardia</taxon>
    </lineage>
</organism>
<dbReference type="GeneID" id="80351381"/>
<dbReference type="NCBIfam" id="TIGR03083">
    <property type="entry name" value="maleylpyruvate isomerase family mycothiol-dependent enzyme"/>
    <property type="match status" value="1"/>
</dbReference>
<accession>A0A7G1KYZ0</accession>
<dbReference type="SUPFAM" id="SSF109854">
    <property type="entry name" value="DinB/YfiT-like putative metalloenzymes"/>
    <property type="match status" value="1"/>
</dbReference>
<keyword evidence="3" id="KW-1185">Reference proteome</keyword>
<evidence type="ECO:0000313" key="3">
    <source>
        <dbReference type="Proteomes" id="UP000516173"/>
    </source>
</evidence>
<dbReference type="GO" id="GO:0046872">
    <property type="term" value="F:metal ion binding"/>
    <property type="evidence" value="ECO:0007669"/>
    <property type="project" value="InterPro"/>
</dbReference>
<feature type="domain" description="Mycothiol-dependent maleylpyruvate isomerase metal-binding" evidence="1">
    <location>
        <begin position="28"/>
        <end position="117"/>
    </location>
</feature>
<dbReference type="AlphaFoldDB" id="A0A7G1KYZ0"/>
<dbReference type="Pfam" id="PF11716">
    <property type="entry name" value="MDMPI_N"/>
    <property type="match status" value="1"/>
</dbReference>
<name>A0A7G1KYZ0_9NOCA</name>
<evidence type="ECO:0000259" key="1">
    <source>
        <dbReference type="Pfam" id="PF11716"/>
    </source>
</evidence>
<dbReference type="InterPro" id="IPR024344">
    <property type="entry name" value="MDMPI_metal-binding"/>
</dbReference>
<evidence type="ECO:0000313" key="2">
    <source>
        <dbReference type="EMBL" id="BCK59239.1"/>
    </source>
</evidence>
<dbReference type="KEGG" id="nwl:NWFMUON74_70110"/>
<proteinExistence type="predicted"/>
<dbReference type="RefSeq" id="WP_232110745.1">
    <property type="nucleotide sequence ID" value="NZ_AP023396.1"/>
</dbReference>
<dbReference type="EMBL" id="AP023396">
    <property type="protein sequence ID" value="BCK59239.1"/>
    <property type="molecule type" value="Genomic_DNA"/>
</dbReference>
<reference evidence="2 3" key="1">
    <citation type="submission" date="2020-08" db="EMBL/GenBank/DDBJ databases">
        <title>Genome Sequencing of Nocardia wallacei strain FMUON74 and assembly.</title>
        <authorList>
            <person name="Toyokawa M."/>
            <person name="Uesaka K."/>
        </authorList>
    </citation>
    <scope>NUCLEOTIDE SEQUENCE [LARGE SCALE GENOMIC DNA]</scope>
    <source>
        <strain evidence="2 3">FMUON74</strain>
    </source>
</reference>
<dbReference type="Proteomes" id="UP000516173">
    <property type="component" value="Chromosome"/>
</dbReference>
<dbReference type="InterPro" id="IPR017517">
    <property type="entry name" value="Maleyloyr_isom"/>
</dbReference>
<dbReference type="Gene3D" id="1.20.120.450">
    <property type="entry name" value="dinb family like domain"/>
    <property type="match status" value="1"/>
</dbReference>